<dbReference type="GO" id="GO:0045004">
    <property type="term" value="P:DNA replication proofreading"/>
    <property type="evidence" value="ECO:0007669"/>
    <property type="project" value="TreeGrafter"/>
</dbReference>
<evidence type="ECO:0000256" key="4">
    <source>
        <dbReference type="ARBA" id="ARBA00022722"/>
    </source>
</evidence>
<keyword evidence="3" id="KW-0235">DNA replication</keyword>
<keyword evidence="2" id="KW-0548">Nucleotidyltransferase</keyword>
<comment type="caution">
    <text evidence="9">The sequence shown here is derived from an EMBL/GenBank/DDBJ whole genome shotgun (WGS) entry which is preliminary data.</text>
</comment>
<reference evidence="9 10" key="1">
    <citation type="submission" date="2018-11" db="EMBL/GenBank/DDBJ databases">
        <title>Aerococcus sp. SJQ22, whole genome shotgun sequence.</title>
        <authorList>
            <person name="Sun L."/>
            <person name="Gao X."/>
            <person name="Chen W."/>
            <person name="Huang K."/>
        </authorList>
    </citation>
    <scope>NUCLEOTIDE SEQUENCE [LARGE SCALE GENOMIC DNA]</scope>
    <source>
        <strain evidence="9 10">SJQ22</strain>
    </source>
</reference>
<dbReference type="GO" id="GO:0003677">
    <property type="term" value="F:DNA binding"/>
    <property type="evidence" value="ECO:0007669"/>
    <property type="project" value="InterPro"/>
</dbReference>
<dbReference type="InterPro" id="IPR036420">
    <property type="entry name" value="BRCT_dom_sf"/>
</dbReference>
<dbReference type="Pfam" id="PF00533">
    <property type="entry name" value="BRCT"/>
    <property type="match status" value="1"/>
</dbReference>
<dbReference type="Gene3D" id="3.30.420.10">
    <property type="entry name" value="Ribonuclease H-like superfamily/Ribonuclease H"/>
    <property type="match status" value="1"/>
</dbReference>
<keyword evidence="10" id="KW-1185">Reference proteome</keyword>
<dbReference type="Pfam" id="PF00929">
    <property type="entry name" value="RNase_T"/>
    <property type="match status" value="1"/>
</dbReference>
<keyword evidence="5" id="KW-0269">Exonuclease</keyword>
<dbReference type="CDD" id="cd06127">
    <property type="entry name" value="DEDDh"/>
    <property type="match status" value="1"/>
</dbReference>
<sequence length="313" mass="35871">MAYRQQNNRRPHLGKSLIGFPKDYVMVDIETTGLKSYEDEILELSAIRVRDNQIERTFSSLIQPTRPISSFITRLTGISNFMVATAPTMDQVLPTFLDFLRDDIIVGYNVNFDLGFIYATAVKLYNFPVRNDYIDVLPMARKLVHATENHKLGTMAKFYDVSYEGAHRGLTDCFITIEVMNHLHQDALIEYGTEQDFKQSFYRKSYPKRVNVDDLKPQTTDFNPDHPLFDKIVVFSGDLVKMTRESAMQAALDKGANLGKSVTLKTDYLIVSQKDLNASKKSTKFKKAEEYANRGEKIKIIAEKTFLMLLDMD</sequence>
<dbReference type="Proteomes" id="UP000273977">
    <property type="component" value="Unassembled WGS sequence"/>
</dbReference>
<dbReference type="GO" id="GO:0003887">
    <property type="term" value="F:DNA-directed DNA polymerase activity"/>
    <property type="evidence" value="ECO:0007669"/>
    <property type="project" value="UniProtKB-KW"/>
</dbReference>
<dbReference type="AlphaFoldDB" id="A0A3N4GKD1"/>
<dbReference type="OrthoDB" id="9776650at2"/>
<accession>A0A3N4GKD1</accession>
<dbReference type="InterPro" id="IPR013520">
    <property type="entry name" value="Ribonucl_H"/>
</dbReference>
<proteinExistence type="predicted"/>
<dbReference type="PANTHER" id="PTHR30231">
    <property type="entry name" value="DNA POLYMERASE III SUBUNIT EPSILON"/>
    <property type="match status" value="1"/>
</dbReference>
<keyword evidence="1" id="KW-0808">Transferase</keyword>
<evidence type="ECO:0000256" key="6">
    <source>
        <dbReference type="ARBA" id="ARBA00022932"/>
    </source>
</evidence>
<evidence type="ECO:0000259" key="8">
    <source>
        <dbReference type="PROSITE" id="PS50172"/>
    </source>
</evidence>
<keyword evidence="6" id="KW-0239">DNA-directed DNA polymerase</keyword>
<dbReference type="EMBL" id="RKMG01000019">
    <property type="protein sequence ID" value="RPA59581.1"/>
    <property type="molecule type" value="Genomic_DNA"/>
</dbReference>
<evidence type="ECO:0000256" key="2">
    <source>
        <dbReference type="ARBA" id="ARBA00022695"/>
    </source>
</evidence>
<dbReference type="CDD" id="cd17748">
    <property type="entry name" value="BRCT_DNA_ligase_like"/>
    <property type="match status" value="1"/>
</dbReference>
<dbReference type="SMART" id="SM00479">
    <property type="entry name" value="EXOIII"/>
    <property type="match status" value="1"/>
</dbReference>
<dbReference type="NCBIfam" id="TIGR00573">
    <property type="entry name" value="dnaq"/>
    <property type="match status" value="1"/>
</dbReference>
<dbReference type="InterPro" id="IPR001357">
    <property type="entry name" value="BRCT_dom"/>
</dbReference>
<dbReference type="FunFam" id="3.30.420.10:FF:000045">
    <property type="entry name" value="3'-5' exonuclease DinG"/>
    <property type="match status" value="1"/>
</dbReference>
<dbReference type="PROSITE" id="PS50172">
    <property type="entry name" value="BRCT"/>
    <property type="match status" value="1"/>
</dbReference>
<dbReference type="GO" id="GO:0008408">
    <property type="term" value="F:3'-5' exonuclease activity"/>
    <property type="evidence" value="ECO:0007669"/>
    <property type="project" value="TreeGrafter"/>
</dbReference>
<evidence type="ECO:0000313" key="9">
    <source>
        <dbReference type="EMBL" id="RPA59581.1"/>
    </source>
</evidence>
<dbReference type="SUPFAM" id="SSF53098">
    <property type="entry name" value="Ribonuclease H-like"/>
    <property type="match status" value="1"/>
</dbReference>
<organism evidence="9 10">
    <name type="scientific">Aerococcus agrisoli</name>
    <dbReference type="NCBI Taxonomy" id="2487350"/>
    <lineage>
        <taxon>Bacteria</taxon>
        <taxon>Bacillati</taxon>
        <taxon>Bacillota</taxon>
        <taxon>Bacilli</taxon>
        <taxon>Lactobacillales</taxon>
        <taxon>Aerococcaceae</taxon>
        <taxon>Aerococcus</taxon>
    </lineage>
</organism>
<dbReference type="SUPFAM" id="SSF52113">
    <property type="entry name" value="BRCT domain"/>
    <property type="match status" value="1"/>
</dbReference>
<dbReference type="RefSeq" id="WP_123780445.1">
    <property type="nucleotide sequence ID" value="NZ_RKMG01000019.1"/>
</dbReference>
<evidence type="ECO:0000313" key="10">
    <source>
        <dbReference type="Proteomes" id="UP000273977"/>
    </source>
</evidence>
<protein>
    <recommendedName>
        <fullName evidence="7">DNA polymerase III polC-type</fullName>
    </recommendedName>
</protein>
<dbReference type="GO" id="GO:0005829">
    <property type="term" value="C:cytosol"/>
    <property type="evidence" value="ECO:0007669"/>
    <property type="project" value="TreeGrafter"/>
</dbReference>
<name>A0A3N4GKD1_9LACT</name>
<dbReference type="Gene3D" id="3.40.50.10190">
    <property type="entry name" value="BRCT domain"/>
    <property type="match status" value="1"/>
</dbReference>
<keyword evidence="4" id="KW-0540">Nuclease</keyword>
<gene>
    <name evidence="9" type="ORF">EF384_06530</name>
</gene>
<evidence type="ECO:0000256" key="7">
    <source>
        <dbReference type="ARBA" id="ARBA00070925"/>
    </source>
</evidence>
<evidence type="ECO:0000256" key="5">
    <source>
        <dbReference type="ARBA" id="ARBA00022839"/>
    </source>
</evidence>
<dbReference type="InterPro" id="IPR012337">
    <property type="entry name" value="RNaseH-like_sf"/>
</dbReference>
<dbReference type="PANTHER" id="PTHR30231:SF41">
    <property type="entry name" value="DNA POLYMERASE III SUBUNIT EPSILON"/>
    <property type="match status" value="1"/>
</dbReference>
<feature type="domain" description="BRCT" evidence="8">
    <location>
        <begin position="223"/>
        <end position="313"/>
    </location>
</feature>
<keyword evidence="5" id="KW-0378">Hydrolase</keyword>
<dbReference type="InterPro" id="IPR036397">
    <property type="entry name" value="RNaseH_sf"/>
</dbReference>
<evidence type="ECO:0000256" key="1">
    <source>
        <dbReference type="ARBA" id="ARBA00022679"/>
    </source>
</evidence>
<dbReference type="InterPro" id="IPR006054">
    <property type="entry name" value="DnaQ"/>
</dbReference>
<evidence type="ECO:0000256" key="3">
    <source>
        <dbReference type="ARBA" id="ARBA00022705"/>
    </source>
</evidence>